<dbReference type="RefSeq" id="WP_108369372.1">
    <property type="nucleotide sequence ID" value="NZ_CP028811.1"/>
</dbReference>
<gene>
    <name evidence="4" type="ORF">HYN48_01040</name>
</gene>
<dbReference type="PROSITE" id="PS50853">
    <property type="entry name" value="FN3"/>
    <property type="match status" value="4"/>
</dbReference>
<evidence type="ECO:0000256" key="1">
    <source>
        <dbReference type="ARBA" id="ARBA00022729"/>
    </source>
</evidence>
<evidence type="ECO:0000313" key="4">
    <source>
        <dbReference type="EMBL" id="AWA28785.1"/>
    </source>
</evidence>
<dbReference type="KEGG" id="fmg:HYN48_01040"/>
<sequence length="1830" mass="194098">MKKHLLQSFALSFLLCSVSVFAQPGTTCDNPISVTLPYLDVNDTANFLDTFDALQGTLCGVNPSNANCVGGKDAFYSYHATADRLLNVKLQPLNSITRASLFIYDGCANVGVSCIGGTSNANSGVRNVTVPVVEGHDYIILVSSGLPTQTVPYKLLIQAEDCMMPTGLNADGITTDGAHLFWDAQTYSSWEVVVQPLGSPEPSGPGVAVSAAEYTASGLNAGTQYQYWVRAACTADAGGQTVWAGPFAFTTMVCSPVQTCSYTFRLSNSTNIGWGSARMQVRQNGVVVATLGSQLPSGMGPVDVLVPLCNDVPFDLYWSVLGTNTLQKRISILNSFGQTIYTRPAETVATNTILYSDVADCDTPRCDLVPTNVTITDVTSNAAKINWTAPATTSWDIFIAPAGSAAPNVYTVPTYNDISAAETSFTTTLPLLGEQCYDVYVRVNCAPAPSPWSALTQSATFCTIPSCYKPIDPAIVPSTVTTTSATLAWQPGNADDTQFEIIMIPGPIPPTEAPISSTPATYPAITVPSGGPYTFTATDLLPATIYYSYVRTRCSSSDVSMWTPIPVFNTTTCNDQDKCGYKFMLTNASGNSWNGARMQVRQNGIVVATLGESGINSAAGITVSLCHGVPFDVLWSVAGTTPDNVGLSIQNPFVDVLYTMNAGSITPNTVLFSSMGDCTPPACAKPTDVIVSGITADSATLQWTDPSVQTAPEYAIYVVPSGGAAPSNNPPAMATISHVPNPFTLGAATGYTLSPSTSYAVYVKSVCSASSESQWPTLSPVTFVTAPLNDRCAAATTVPVNNSQQCNVANVVHGSTYGATASDSDAPVGSGAFCSITDDDIWFKFTATATSLSINFSNMIGTPSTAKINHSLYAGMCGALTKLYCSATASSTAENLVPGQDYYIRVYTQGSNLAQYVNFDLCITASPGNDEVFNATPVAVVPNWTCSPSTSAPGNTLGATASLPTVIGTGCGSSDDDIWFSFVATNEILVININDLVATSANVTLNHTLFSGTPGNLVKIYCSSLPGSVAEGLTVGATYYIRVYTSGTTLGASATFNLCVNTPPPAATNDECATATTIEASPMTECNTLTHGNLIDATPSSVAVSGCLTGQDDDVWFKFTAVSDHQVISLLNVYGTATNINHAVYSGSCDNMVLKYCSTANELTSHATGFIVGQTYYLRVWSNAVTGQASVFDVCVTSISTCQNAQAFCGSSPDDPYIFRNTTGVPNGSQVACLGSIPNPTYYLLKISVSGTLVFNILQNTAFNADGEPTGNNLDVDFAAWGPFENNSSFCDNISFADCPSCPNNTTNPSFYPFGNIVDCSYDASFNETMTIANAIAGQYYIVLITNFNGEDGFVRMSQTNVGQPDAGSTVCADKVRLIAYVDTNNNGVKDAGELNFTEGNFVYQKNDTGPFMNISSQTGNYDLYSADPSDSYDFTYQIFPEFAPYYTAGTTGFSDISIQDGSGSQLLYFPLTLTQAYDDVSVDVVSTGVPLPGFSYHNMIVYKNKGLQPASGTISFTSDNAVGVTSVSQSGTTPTANGFTYDFTNLLPYETRVIDVTMAVPSIPTVSLGQLLSNTASITTTLTDVHQSDNSASITQTILGSYDPNDKMESHGGEVRVDDLDNGGYLYYTVRFQNTGTYYAVDVRLEDVLDDGLDETSIRVVSASHNYDLLRTGNQLSWQFRNIYLPAAADDEAASHGYVTFKVRPKPGYVVNDVFSNTAEIYFDSNPAIITNTVQTQVSSPLGTDIFSDGNVVLYPNPTNNVVNIALQHTGETLGQVVLYDVLGKAVKQVKGNNNEVITIDVSDLARGIYLVEITTLSHAKLIKKLVIN</sequence>
<dbReference type="InterPro" id="IPR036116">
    <property type="entry name" value="FN3_sf"/>
</dbReference>
<organism evidence="4 5">
    <name type="scientific">Flavobacterium magnum</name>
    <dbReference type="NCBI Taxonomy" id="2162713"/>
    <lineage>
        <taxon>Bacteria</taxon>
        <taxon>Pseudomonadati</taxon>
        <taxon>Bacteroidota</taxon>
        <taxon>Flavobacteriia</taxon>
        <taxon>Flavobacteriales</taxon>
        <taxon>Flavobacteriaceae</taxon>
        <taxon>Flavobacterium</taxon>
    </lineage>
</organism>
<dbReference type="OrthoDB" id="1279255at2"/>
<keyword evidence="5" id="KW-1185">Reference proteome</keyword>
<dbReference type="SUPFAM" id="SSF49265">
    <property type="entry name" value="Fibronectin type III"/>
    <property type="match status" value="3"/>
</dbReference>
<accession>A0A2S0RB53</accession>
<dbReference type="EMBL" id="CP028811">
    <property type="protein sequence ID" value="AWA28785.1"/>
    <property type="molecule type" value="Genomic_DNA"/>
</dbReference>
<keyword evidence="1 2" id="KW-0732">Signal</keyword>
<evidence type="ECO:0000313" key="5">
    <source>
        <dbReference type="Proteomes" id="UP000244193"/>
    </source>
</evidence>
<dbReference type="InterPro" id="IPR013783">
    <property type="entry name" value="Ig-like_fold"/>
</dbReference>
<name>A0A2S0RB53_9FLAO</name>
<feature type="domain" description="Fibronectin type-III" evidence="3">
    <location>
        <begin position="369"/>
        <end position="466"/>
    </location>
</feature>
<dbReference type="Pfam" id="PF23759">
    <property type="entry name" value="GBD_T9SS_assoc"/>
    <property type="match status" value="3"/>
</dbReference>
<dbReference type="InterPro" id="IPR056600">
    <property type="entry name" value="GBD_T9SS_assoc"/>
</dbReference>
<dbReference type="Pfam" id="PF18962">
    <property type="entry name" value="Por_Secre_tail"/>
    <property type="match status" value="1"/>
</dbReference>
<dbReference type="Proteomes" id="UP000244193">
    <property type="component" value="Chromosome"/>
</dbReference>
<protein>
    <recommendedName>
        <fullName evidence="3">Fibronectin type-III domain-containing protein</fullName>
    </recommendedName>
</protein>
<dbReference type="InterPro" id="IPR003961">
    <property type="entry name" value="FN3_dom"/>
</dbReference>
<dbReference type="CDD" id="cd00063">
    <property type="entry name" value="FN3"/>
    <property type="match status" value="2"/>
</dbReference>
<reference evidence="4 5" key="1">
    <citation type="submission" date="2018-04" db="EMBL/GenBank/DDBJ databases">
        <title>Genome sequencing of Flavobacterium sp. HYN0048.</title>
        <authorList>
            <person name="Yi H."/>
            <person name="Baek C."/>
        </authorList>
    </citation>
    <scope>NUCLEOTIDE SEQUENCE [LARGE SCALE GENOMIC DNA]</scope>
    <source>
        <strain evidence="4 5">HYN0048</strain>
    </source>
</reference>
<dbReference type="InterPro" id="IPR055353">
    <property type="entry name" value="DUF7619"/>
</dbReference>
<evidence type="ECO:0000259" key="3">
    <source>
        <dbReference type="PROSITE" id="PS50853"/>
    </source>
</evidence>
<feature type="signal peptide" evidence="2">
    <location>
        <begin position="1"/>
        <end position="22"/>
    </location>
</feature>
<proteinExistence type="predicted"/>
<dbReference type="Gene3D" id="2.60.40.10">
    <property type="entry name" value="Immunoglobulins"/>
    <property type="match status" value="4"/>
</dbReference>
<dbReference type="InterPro" id="IPR026444">
    <property type="entry name" value="Secre_tail"/>
</dbReference>
<feature type="chain" id="PRO_5015465660" description="Fibronectin type-III domain-containing protein" evidence="2">
    <location>
        <begin position="23"/>
        <end position="1830"/>
    </location>
</feature>
<feature type="domain" description="Fibronectin type-III" evidence="3">
    <location>
        <begin position="685"/>
        <end position="788"/>
    </location>
</feature>
<dbReference type="SMART" id="SM00060">
    <property type="entry name" value="FN3"/>
    <property type="match status" value="5"/>
</dbReference>
<evidence type="ECO:0000256" key="2">
    <source>
        <dbReference type="SAM" id="SignalP"/>
    </source>
</evidence>
<dbReference type="NCBIfam" id="TIGR04183">
    <property type="entry name" value="Por_Secre_tail"/>
    <property type="match status" value="1"/>
</dbReference>
<dbReference type="Pfam" id="PF24595">
    <property type="entry name" value="DUF7619"/>
    <property type="match status" value="1"/>
</dbReference>
<feature type="domain" description="Fibronectin type-III" evidence="3">
    <location>
        <begin position="164"/>
        <end position="253"/>
    </location>
</feature>
<feature type="domain" description="Fibronectin type-III" evidence="3">
    <location>
        <begin position="469"/>
        <end position="575"/>
    </location>
</feature>